<evidence type="ECO:0000256" key="3">
    <source>
        <dbReference type="ARBA" id="ARBA00022989"/>
    </source>
</evidence>
<evidence type="ECO:0000256" key="4">
    <source>
        <dbReference type="ARBA" id="ARBA00023136"/>
    </source>
</evidence>
<feature type="transmembrane region" description="Helical" evidence="5">
    <location>
        <begin position="310"/>
        <end position="327"/>
    </location>
</feature>
<evidence type="ECO:0000313" key="7">
    <source>
        <dbReference type="Proteomes" id="UP000193224"/>
    </source>
</evidence>
<dbReference type="Pfam" id="PF07681">
    <property type="entry name" value="DoxX"/>
    <property type="match status" value="1"/>
</dbReference>
<dbReference type="EMBL" id="FWXB01000031">
    <property type="protein sequence ID" value="SMC14591.1"/>
    <property type="molecule type" value="Genomic_DNA"/>
</dbReference>
<keyword evidence="2 5" id="KW-0812">Transmembrane</keyword>
<feature type="transmembrane region" description="Helical" evidence="5">
    <location>
        <begin position="339"/>
        <end position="357"/>
    </location>
</feature>
<organism evidence="6 7">
    <name type="scientific">Roseovarius aestuarii</name>
    <dbReference type="NCBI Taxonomy" id="475083"/>
    <lineage>
        <taxon>Bacteria</taxon>
        <taxon>Pseudomonadati</taxon>
        <taxon>Pseudomonadota</taxon>
        <taxon>Alphaproteobacteria</taxon>
        <taxon>Rhodobacterales</taxon>
        <taxon>Roseobacteraceae</taxon>
        <taxon>Roseovarius</taxon>
    </lineage>
</organism>
<dbReference type="Proteomes" id="UP000193224">
    <property type="component" value="Unassembled WGS sequence"/>
</dbReference>
<feature type="transmembrane region" description="Helical" evidence="5">
    <location>
        <begin position="244"/>
        <end position="265"/>
    </location>
</feature>
<keyword evidence="4 5" id="KW-0472">Membrane</keyword>
<feature type="transmembrane region" description="Helical" evidence="5">
    <location>
        <begin position="130"/>
        <end position="150"/>
    </location>
</feature>
<evidence type="ECO:0000256" key="5">
    <source>
        <dbReference type="SAM" id="Phobius"/>
    </source>
</evidence>
<feature type="transmembrane region" description="Helical" evidence="5">
    <location>
        <begin position="47"/>
        <end position="65"/>
    </location>
</feature>
<keyword evidence="7" id="KW-1185">Reference proteome</keyword>
<name>A0A1X7BYA4_9RHOB</name>
<dbReference type="AlphaFoldDB" id="A0A1X7BYA4"/>
<protein>
    <submittedName>
        <fullName evidence="6">DoxX</fullName>
    </submittedName>
</protein>
<feature type="transmembrane region" description="Helical" evidence="5">
    <location>
        <begin position="85"/>
        <end position="109"/>
    </location>
</feature>
<gene>
    <name evidence="6" type="ORF">ROA7745_04460</name>
</gene>
<evidence type="ECO:0000256" key="2">
    <source>
        <dbReference type="ARBA" id="ARBA00022692"/>
    </source>
</evidence>
<keyword evidence="3 5" id="KW-1133">Transmembrane helix</keyword>
<feature type="transmembrane region" description="Helical" evidence="5">
    <location>
        <begin position="285"/>
        <end position="303"/>
    </location>
</feature>
<dbReference type="InterPro" id="IPR032808">
    <property type="entry name" value="DoxX"/>
</dbReference>
<sequence length="376" mass="41796">MAYQLFDAKFTKPAHMSPAPQRCNVQFASTLGWPTVAKIGTRRRRGWLLLFLIVIAVLAQTQMGHTHVRWFVDTDNPSVENFQPFSFYDPAVLIWIAVALSMVGIAVFLDTRLPTIPIAKSRVRHDVMELMRILTGMSLLLTAYEGALVAPHLEAYGTLGTLLVLLQAAIGILLLSNHFIHHAAILIIILFLGMMVQFGFVRSFEYVNVIGISLFLLFNSLPADHWREQLKPFSVDVLRIFTGLSLVTLGITEKLHGAAFGQSFIADHQWNFMPLLGFESFNDQLFILSAGVMEVVFGVILILGVVTRLNILAVACLMLISNAVFLFQNQQEAALTELIGHLPIIATALILLLLGYGQRLKITNVSPRSEMQEALS</sequence>
<feature type="transmembrane region" description="Helical" evidence="5">
    <location>
        <begin position="206"/>
        <end position="223"/>
    </location>
</feature>
<feature type="transmembrane region" description="Helical" evidence="5">
    <location>
        <begin position="183"/>
        <end position="200"/>
    </location>
</feature>
<evidence type="ECO:0000313" key="6">
    <source>
        <dbReference type="EMBL" id="SMC14591.1"/>
    </source>
</evidence>
<dbReference type="GO" id="GO:0016020">
    <property type="term" value="C:membrane"/>
    <property type="evidence" value="ECO:0007669"/>
    <property type="project" value="UniProtKB-SubCell"/>
</dbReference>
<evidence type="ECO:0000256" key="1">
    <source>
        <dbReference type="ARBA" id="ARBA00004141"/>
    </source>
</evidence>
<reference evidence="6 7" key="1">
    <citation type="submission" date="2017-03" db="EMBL/GenBank/DDBJ databases">
        <authorList>
            <person name="Afonso C.L."/>
            <person name="Miller P.J."/>
            <person name="Scott M.A."/>
            <person name="Spackman E."/>
            <person name="Goraichik I."/>
            <person name="Dimitrov K.M."/>
            <person name="Suarez D.L."/>
            <person name="Swayne D.E."/>
        </authorList>
    </citation>
    <scope>NUCLEOTIDE SEQUENCE [LARGE SCALE GENOMIC DNA]</scope>
    <source>
        <strain evidence="6 7">CECT 7745</strain>
    </source>
</reference>
<comment type="subcellular location">
    <subcellularLocation>
        <location evidence="1">Membrane</location>
        <topology evidence="1">Multi-pass membrane protein</topology>
    </subcellularLocation>
</comment>
<dbReference type="RefSeq" id="WP_176237795.1">
    <property type="nucleotide sequence ID" value="NZ_FWXB01000031.1"/>
</dbReference>
<feature type="transmembrane region" description="Helical" evidence="5">
    <location>
        <begin position="156"/>
        <end position="176"/>
    </location>
</feature>
<proteinExistence type="predicted"/>
<accession>A0A1X7BYA4</accession>